<feature type="region of interest" description="Disordered" evidence="13">
    <location>
        <begin position="1"/>
        <end position="30"/>
    </location>
</feature>
<dbReference type="GO" id="GO:0005886">
    <property type="term" value="C:plasma membrane"/>
    <property type="evidence" value="ECO:0007669"/>
    <property type="project" value="UniProtKB-SubCell"/>
</dbReference>
<evidence type="ECO:0000313" key="15">
    <source>
        <dbReference type="EMBL" id="QFU16491.1"/>
    </source>
</evidence>
<dbReference type="SUPFAM" id="SSF53448">
    <property type="entry name" value="Nucleotide-diphospho-sugar transferases"/>
    <property type="match status" value="1"/>
</dbReference>
<feature type="transmembrane region" description="Helical" evidence="12">
    <location>
        <begin position="420"/>
        <end position="440"/>
    </location>
</feature>
<evidence type="ECO:0000256" key="6">
    <source>
        <dbReference type="ARBA" id="ARBA00022519"/>
    </source>
</evidence>
<dbReference type="UniPathway" id="UPA00637"/>
<dbReference type="NCBIfam" id="NF003958">
    <property type="entry name" value="PRK05454.2-1"/>
    <property type="match status" value="1"/>
</dbReference>
<evidence type="ECO:0000256" key="3">
    <source>
        <dbReference type="ARBA" id="ARBA00009337"/>
    </source>
</evidence>
<dbReference type="PANTHER" id="PTHR43867:SF5">
    <property type="entry name" value="GLUCANS BIOSYNTHESIS GLUCOSYLTRANSFERASE H"/>
    <property type="match status" value="1"/>
</dbReference>
<comment type="subcellular location">
    <subcellularLocation>
        <location evidence="1">Cell inner membrane</location>
        <topology evidence="1">Multi-pass membrane protein</topology>
    </subcellularLocation>
    <subcellularLocation>
        <location evidence="12">Cell membrane</location>
        <topology evidence="12">Multi-pass membrane protein</topology>
    </subcellularLocation>
</comment>
<evidence type="ECO:0000313" key="16">
    <source>
        <dbReference type="Proteomes" id="UP000325614"/>
    </source>
</evidence>
<comment type="pathway">
    <text evidence="2 12">Glycan metabolism; osmoregulated periplasmic glucan (OPG) biosynthesis.</text>
</comment>
<proteinExistence type="inferred from homology"/>
<dbReference type="InterPro" id="IPR050321">
    <property type="entry name" value="Glycosyltr_2/OpgH_subfam"/>
</dbReference>
<dbReference type="InterPro" id="IPR029044">
    <property type="entry name" value="Nucleotide-diphossugar_trans"/>
</dbReference>
<feature type="transmembrane region" description="Helical" evidence="12">
    <location>
        <begin position="559"/>
        <end position="578"/>
    </location>
</feature>
<gene>
    <name evidence="15" type="primary">mdoH</name>
    <name evidence="12" type="synonym">opgH</name>
    <name evidence="15" type="ORF">GDR74_09755</name>
</gene>
<dbReference type="KEGG" id="mico:GDR74_09755"/>
<keyword evidence="5 12" id="KW-1003">Cell membrane</keyword>
<organism evidence="15 16">
    <name type="scientific">Microvirga thermotolerans</name>
    <dbReference type="NCBI Taxonomy" id="2651334"/>
    <lineage>
        <taxon>Bacteria</taxon>
        <taxon>Pseudomonadati</taxon>
        <taxon>Pseudomonadota</taxon>
        <taxon>Alphaproteobacteria</taxon>
        <taxon>Hyphomicrobiales</taxon>
        <taxon>Methylobacteriaceae</taxon>
        <taxon>Microvirga</taxon>
    </lineage>
</organism>
<dbReference type="EC" id="2.4.1.-" evidence="12"/>
<accession>A0A5P9JWK1</accession>
<dbReference type="CDD" id="cd04191">
    <property type="entry name" value="Glucan_BSP_MdoH"/>
    <property type="match status" value="1"/>
</dbReference>
<dbReference type="NCBIfam" id="NF003956">
    <property type="entry name" value="PRK05454.1-3"/>
    <property type="match status" value="1"/>
</dbReference>
<protein>
    <recommendedName>
        <fullName evidence="4 12">Glucans biosynthesis glucosyltransferase H</fullName>
        <ecNumber evidence="12">2.4.1.-</ecNumber>
    </recommendedName>
</protein>
<feature type="domain" description="Glycosyltransferase 2-like" evidence="14">
    <location>
        <begin position="237"/>
        <end position="460"/>
    </location>
</feature>
<keyword evidence="6" id="KW-0997">Cell inner membrane</keyword>
<evidence type="ECO:0000256" key="9">
    <source>
        <dbReference type="ARBA" id="ARBA00022692"/>
    </source>
</evidence>
<dbReference type="InterPro" id="IPR023725">
    <property type="entry name" value="Glucans_biosynth_gluTrFase_H"/>
</dbReference>
<sequence>MALSLDTVGPDSKNATAGRSEPSMPPENRLEMPTQSLWRWSASQERKPIVRRPRWPTYLARLFVFGGALVLTGYGTYEMYQVVSVSRTTVLQWLLVALFTVNFSWIALAFTSAVLGFLALLTQPRTPPALPQALASRTAIVMPVYNEQTARTFAAIEAIYESVEATGLGAHFDYFILSDTTDPEAWIAEERAFLDLRRRLGSRARFYYRHREKNHHRKAGNIADFVTRWGGHYEHMLVLDADSLMTGECIVRLAAAMEADPDAGIIQSLPLIINRNTLFARLQQFAARVTGPVIAMGLSVWMGRDGNYWGHNAIIRTRAFAEQAGLPDLKGKPPLGGHILSHDFVEAALMRRAGWDVYMLPSLEGSYEESPPSLIDLSARDRRWCQGNLQHMRVIGTRGLKLPTRQHFATGIMSYLASPFWLFQLIVGIALVLQTTYIRPEYFARDFRLYPIWPRFDPERALALFALTMGILLAPKIFGMLLVLLRGKERRASGGAIRVVLSTLIEMVLSALLAPILMLIQSGSVFQILLGRDTGWQPQRRDDGSIPFKDIVRRHRWHTVLGALSGISAFMIATSLFLWMSPTILGLLLAIPLSWLSGQLGAGLALKRLGLLRTPEEHVPPPIAVRANELQRRNASFGFDEQDGLLALYCDPELRERHVEMLSPASRRKRGEIETDRALAEAKLADAETVEEVLGWLKPKERMAILKDPALLTRLVGLRAAASLEARAAE</sequence>
<evidence type="ECO:0000256" key="10">
    <source>
        <dbReference type="ARBA" id="ARBA00022989"/>
    </source>
</evidence>
<dbReference type="AlphaFoldDB" id="A0A5P9JWK1"/>
<keyword evidence="9 12" id="KW-0812">Transmembrane</keyword>
<dbReference type="NCBIfam" id="NF003962">
    <property type="entry name" value="PRK05454.2-5"/>
    <property type="match status" value="1"/>
</dbReference>
<dbReference type="PANTHER" id="PTHR43867">
    <property type="entry name" value="CELLULOSE SYNTHASE CATALYTIC SUBUNIT A [UDP-FORMING]"/>
    <property type="match status" value="1"/>
</dbReference>
<dbReference type="EMBL" id="CP045423">
    <property type="protein sequence ID" value="QFU16491.1"/>
    <property type="molecule type" value="Genomic_DNA"/>
</dbReference>
<feature type="transmembrane region" description="Helical" evidence="12">
    <location>
        <begin position="584"/>
        <end position="606"/>
    </location>
</feature>
<keyword evidence="10 12" id="KW-1133">Transmembrane helix</keyword>
<evidence type="ECO:0000256" key="7">
    <source>
        <dbReference type="ARBA" id="ARBA00022676"/>
    </source>
</evidence>
<feature type="transmembrane region" description="Helical" evidence="12">
    <location>
        <begin position="497"/>
        <end position="520"/>
    </location>
</feature>
<evidence type="ECO:0000256" key="11">
    <source>
        <dbReference type="ARBA" id="ARBA00023136"/>
    </source>
</evidence>
<dbReference type="Proteomes" id="UP000325614">
    <property type="component" value="Chromosome"/>
</dbReference>
<dbReference type="RefSeq" id="WP_152586134.1">
    <property type="nucleotide sequence ID" value="NZ_CP045423.1"/>
</dbReference>
<evidence type="ECO:0000256" key="8">
    <source>
        <dbReference type="ARBA" id="ARBA00022679"/>
    </source>
</evidence>
<evidence type="ECO:0000256" key="4">
    <source>
        <dbReference type="ARBA" id="ARBA00020585"/>
    </source>
</evidence>
<feature type="transmembrane region" description="Helical" evidence="12">
    <location>
        <begin position="97"/>
        <end position="121"/>
    </location>
</feature>
<evidence type="ECO:0000256" key="5">
    <source>
        <dbReference type="ARBA" id="ARBA00022475"/>
    </source>
</evidence>
<evidence type="ECO:0000259" key="14">
    <source>
        <dbReference type="Pfam" id="PF13632"/>
    </source>
</evidence>
<feature type="transmembrane region" description="Helical" evidence="12">
    <location>
        <begin position="461"/>
        <end position="485"/>
    </location>
</feature>
<evidence type="ECO:0000256" key="1">
    <source>
        <dbReference type="ARBA" id="ARBA00004429"/>
    </source>
</evidence>
<dbReference type="Pfam" id="PF13632">
    <property type="entry name" value="Glyco_trans_2_3"/>
    <property type="match status" value="1"/>
</dbReference>
<keyword evidence="7 12" id="KW-0328">Glycosyltransferase</keyword>
<dbReference type="InterPro" id="IPR001173">
    <property type="entry name" value="Glyco_trans_2-like"/>
</dbReference>
<feature type="transmembrane region" description="Helical" evidence="12">
    <location>
        <begin position="58"/>
        <end position="77"/>
    </location>
</feature>
<comment type="function">
    <text evidence="12">Involved in the biosynthesis of osmoregulated periplasmic glucans (OPGs).</text>
</comment>
<keyword evidence="11 12" id="KW-0472">Membrane</keyword>
<comment type="similarity">
    <text evidence="3 12">Belongs to the glycosyltransferase 2 family. OpgH subfamily.</text>
</comment>
<evidence type="ECO:0000256" key="12">
    <source>
        <dbReference type="HAMAP-Rule" id="MF_01072"/>
    </source>
</evidence>
<name>A0A5P9JWK1_9HYPH</name>
<dbReference type="Gene3D" id="3.90.550.10">
    <property type="entry name" value="Spore Coat Polysaccharide Biosynthesis Protein SpsA, Chain A"/>
    <property type="match status" value="1"/>
</dbReference>
<dbReference type="HAMAP" id="MF_01072">
    <property type="entry name" value="MdoH_OpgH"/>
    <property type="match status" value="1"/>
</dbReference>
<reference evidence="15 16" key="1">
    <citation type="submission" date="2019-10" db="EMBL/GenBank/DDBJ databases">
        <title>Isolation, Identification of Microvirga thermotolerans HR1, a novel thermophilic bacterium and Comparative Genomics of the genus Microvirga.</title>
        <authorList>
            <person name="Li J."/>
            <person name="Zhang W."/>
            <person name="Lin M."/>
            <person name="Wang J."/>
        </authorList>
    </citation>
    <scope>NUCLEOTIDE SEQUENCE [LARGE SCALE GENOMIC DNA]</scope>
    <source>
        <strain evidence="15 16">HR1</strain>
    </source>
</reference>
<keyword evidence="8 12" id="KW-0808">Transferase</keyword>
<dbReference type="GO" id="GO:0009250">
    <property type="term" value="P:glucan biosynthetic process"/>
    <property type="evidence" value="ECO:0007669"/>
    <property type="project" value="UniProtKB-UniRule"/>
</dbReference>
<evidence type="ECO:0000256" key="2">
    <source>
        <dbReference type="ARBA" id="ARBA00005001"/>
    </source>
</evidence>
<keyword evidence="16" id="KW-1185">Reference proteome</keyword>
<dbReference type="GO" id="GO:0016758">
    <property type="term" value="F:hexosyltransferase activity"/>
    <property type="evidence" value="ECO:0007669"/>
    <property type="project" value="UniProtKB-UniRule"/>
</dbReference>
<evidence type="ECO:0000256" key="13">
    <source>
        <dbReference type="SAM" id="MobiDB-lite"/>
    </source>
</evidence>